<protein>
    <recommendedName>
        <fullName evidence="3">Outer membrane protein beta-barrel domain-containing protein</fullName>
    </recommendedName>
</protein>
<evidence type="ECO:0000313" key="1">
    <source>
        <dbReference type="EMBL" id="PKR79492.1"/>
    </source>
</evidence>
<evidence type="ECO:0000313" key="2">
    <source>
        <dbReference type="Proteomes" id="UP000236654"/>
    </source>
</evidence>
<dbReference type="Proteomes" id="UP000236654">
    <property type="component" value="Unassembled WGS sequence"/>
</dbReference>
<dbReference type="AlphaFoldDB" id="A0A2I0QYU6"/>
<proteinExistence type="predicted"/>
<organism evidence="1 2">
    <name type="scientific">Brumimicrobium salinarum</name>
    <dbReference type="NCBI Taxonomy" id="2058658"/>
    <lineage>
        <taxon>Bacteria</taxon>
        <taxon>Pseudomonadati</taxon>
        <taxon>Bacteroidota</taxon>
        <taxon>Flavobacteriia</taxon>
        <taxon>Flavobacteriales</taxon>
        <taxon>Crocinitomicaceae</taxon>
        <taxon>Brumimicrobium</taxon>
    </lineage>
</organism>
<dbReference type="EMBL" id="PJNI01000027">
    <property type="protein sequence ID" value="PKR79492.1"/>
    <property type="molecule type" value="Genomic_DNA"/>
</dbReference>
<name>A0A2I0QYU6_9FLAO</name>
<keyword evidence="2" id="KW-1185">Reference proteome</keyword>
<comment type="caution">
    <text evidence="1">The sequence shown here is derived from an EMBL/GenBank/DDBJ whole genome shotgun (WGS) entry which is preliminary data.</text>
</comment>
<gene>
    <name evidence="1" type="ORF">CW751_14795</name>
</gene>
<reference evidence="1 2" key="1">
    <citation type="submission" date="2017-12" db="EMBL/GenBank/DDBJ databases">
        <title>The draft genome sequence of Brumimicrobium saltpan LHR20.</title>
        <authorList>
            <person name="Do Z.-J."/>
            <person name="Luo H.-R."/>
        </authorList>
    </citation>
    <scope>NUCLEOTIDE SEQUENCE [LARGE SCALE GENOMIC DNA]</scope>
    <source>
        <strain evidence="1 2">LHR20</strain>
    </source>
</reference>
<evidence type="ECO:0008006" key="3">
    <source>
        <dbReference type="Google" id="ProtNLM"/>
    </source>
</evidence>
<accession>A0A2I0QYU6</accession>
<sequence>MDNLNQYFIDSFAFKINDLSNHIEKGQNIYIKFKIRPKSFFDLGVFVETQRSKVTSKPILKTLDEDLNLIMTEGLYSLAIRSTNIGITNTWYLNQILSFNEENKFLDRLDFGIDALLGLGLPFVVSEFHNTAVKPISISQSKWYSKDLFGKIGISLEYYFLKKTIFSSLGLRAGYQFYKTKTLTNRLGRNWEAPEYVVYKPINLDFSGFYYGVYLKIGK</sequence>